<name>A0ABW0BY33_9BACT</name>
<organism evidence="1 2">
    <name type="scientific">Algoriphagus aquatilis</name>
    <dbReference type="NCBI Taxonomy" id="490186"/>
    <lineage>
        <taxon>Bacteria</taxon>
        <taxon>Pseudomonadati</taxon>
        <taxon>Bacteroidota</taxon>
        <taxon>Cytophagia</taxon>
        <taxon>Cytophagales</taxon>
        <taxon>Cyclobacteriaceae</taxon>
        <taxon>Algoriphagus</taxon>
    </lineage>
</organism>
<protein>
    <submittedName>
        <fullName evidence="1">DUF3575 domain-containing protein</fullName>
    </submittedName>
</protein>
<accession>A0ABW0BY33</accession>
<evidence type="ECO:0000313" key="1">
    <source>
        <dbReference type="EMBL" id="MFC5191995.1"/>
    </source>
</evidence>
<keyword evidence="2" id="KW-1185">Reference proteome</keyword>
<evidence type="ECO:0000313" key="2">
    <source>
        <dbReference type="Proteomes" id="UP001596163"/>
    </source>
</evidence>
<dbReference type="EMBL" id="JBHSKS010000006">
    <property type="protein sequence ID" value="MFC5191995.1"/>
    <property type="molecule type" value="Genomic_DNA"/>
</dbReference>
<dbReference type="Proteomes" id="UP001596163">
    <property type="component" value="Unassembled WGS sequence"/>
</dbReference>
<dbReference type="RefSeq" id="WP_377914574.1">
    <property type="nucleotide sequence ID" value="NZ_JBHSKS010000006.1"/>
</dbReference>
<proteinExistence type="predicted"/>
<gene>
    <name evidence="1" type="ORF">ACFPIK_09465</name>
</gene>
<comment type="caution">
    <text evidence="1">The sequence shown here is derived from an EMBL/GenBank/DDBJ whole genome shotgun (WGS) entry which is preliminary data.</text>
</comment>
<sequence length="191" mass="21183">MRKSILSFLLVVSLGVAGYAQQVISSSGTRNPNLGTFENELKVNFMNLILLGSFEIGYERYLSESHSLEFQVLANDRFGFNSEGKGKIYKTNSAMTALNFYFGNKPNGRFHMYPFAKIRFGEFEEPTNSGGITTTDMTAFILGAGFGYKWEVSRHFAFGPYASVGRGFGEAANARFSPVELNGGFSLGYRF</sequence>
<reference evidence="2" key="1">
    <citation type="journal article" date="2019" name="Int. J. Syst. Evol. Microbiol.">
        <title>The Global Catalogue of Microorganisms (GCM) 10K type strain sequencing project: providing services to taxonomists for standard genome sequencing and annotation.</title>
        <authorList>
            <consortium name="The Broad Institute Genomics Platform"/>
            <consortium name="The Broad Institute Genome Sequencing Center for Infectious Disease"/>
            <person name="Wu L."/>
            <person name="Ma J."/>
        </authorList>
    </citation>
    <scope>NUCLEOTIDE SEQUENCE [LARGE SCALE GENOMIC DNA]</scope>
    <source>
        <strain evidence="2">CGMCC 1.7030</strain>
    </source>
</reference>